<dbReference type="PANTHER" id="PTHR11362:SF78">
    <property type="entry name" value="PROTEASE INHIBITOR"/>
    <property type="match status" value="1"/>
</dbReference>
<dbReference type="GO" id="GO:0005543">
    <property type="term" value="F:phospholipid binding"/>
    <property type="evidence" value="ECO:0007669"/>
    <property type="project" value="TreeGrafter"/>
</dbReference>
<dbReference type="InParanoid" id="B8M6Z2"/>
<reference evidence="2" key="1">
    <citation type="journal article" date="2015" name="Genome Announc.">
        <title>Genome sequence of the AIDS-associated pathogen Penicillium marneffei (ATCC18224) and its near taxonomic relative Talaromyces stipitatus (ATCC10500).</title>
        <authorList>
            <person name="Nierman W.C."/>
            <person name="Fedorova-Abrams N.D."/>
            <person name="Andrianopoulos A."/>
        </authorList>
    </citation>
    <scope>NUCLEOTIDE SEQUENCE [LARGE SCALE GENOMIC DNA]</scope>
    <source>
        <strain evidence="2">ATCC 10500 / CBS 375.48 / QM 6759 / NRRL 1006</strain>
    </source>
</reference>
<dbReference type="Proteomes" id="UP000001745">
    <property type="component" value="Unassembled WGS sequence"/>
</dbReference>
<dbReference type="STRING" id="441959.B8M6Z2"/>
<dbReference type="CDD" id="cd00866">
    <property type="entry name" value="PEBP_euk"/>
    <property type="match status" value="1"/>
</dbReference>
<keyword evidence="2" id="KW-1185">Reference proteome</keyword>
<dbReference type="eggNOG" id="KOG3346">
    <property type="taxonomic scope" value="Eukaryota"/>
</dbReference>
<sequence>MPDISTHESNLQALKDGTYPTVGVSLGSQHKSINPGDHIPKADTKPTPTISLPSALPPANDETYTVIAIDLDAPFITFNFLSPIAHWIQTDLRSTNGAELKSEAQPIAPWAAANPPPGAAAHRYVFYLYKQTKELKDRKQMGMRQRVRFDVGAVVKELELGDVVGVNYFVSN</sequence>
<dbReference type="OrthoDB" id="2506647at2759"/>
<dbReference type="InterPro" id="IPR008914">
    <property type="entry name" value="PEBP"/>
</dbReference>
<dbReference type="GeneID" id="8104293"/>
<proteinExistence type="predicted"/>
<dbReference type="SUPFAM" id="SSF49777">
    <property type="entry name" value="PEBP-like"/>
    <property type="match status" value="1"/>
</dbReference>
<evidence type="ECO:0000313" key="2">
    <source>
        <dbReference type="Proteomes" id="UP000001745"/>
    </source>
</evidence>
<dbReference type="GO" id="GO:0030414">
    <property type="term" value="F:peptidase inhibitor activity"/>
    <property type="evidence" value="ECO:0007669"/>
    <property type="project" value="TreeGrafter"/>
</dbReference>
<name>B8M6Z2_TALSN</name>
<protein>
    <submittedName>
        <fullName evidence="1">Phosphatidylethanolamine-binding protein, putative</fullName>
    </submittedName>
</protein>
<dbReference type="Gene3D" id="3.90.280.10">
    <property type="entry name" value="PEBP-like"/>
    <property type="match status" value="1"/>
</dbReference>
<evidence type="ECO:0000313" key="1">
    <source>
        <dbReference type="EMBL" id="EED20211.1"/>
    </source>
</evidence>
<dbReference type="InterPro" id="IPR035810">
    <property type="entry name" value="PEBP_euk"/>
</dbReference>
<dbReference type="PANTHER" id="PTHR11362">
    <property type="entry name" value="PHOSPHATIDYLETHANOLAMINE-BINDING PROTEIN"/>
    <property type="match status" value="1"/>
</dbReference>
<dbReference type="FunCoup" id="B8M6Z2">
    <property type="interactions" value="1426"/>
</dbReference>
<organism evidence="1 2">
    <name type="scientific">Talaromyces stipitatus (strain ATCC 10500 / CBS 375.48 / QM 6759 / NRRL 1006)</name>
    <name type="common">Penicillium stipitatum</name>
    <dbReference type="NCBI Taxonomy" id="441959"/>
    <lineage>
        <taxon>Eukaryota</taxon>
        <taxon>Fungi</taxon>
        <taxon>Dikarya</taxon>
        <taxon>Ascomycota</taxon>
        <taxon>Pezizomycotina</taxon>
        <taxon>Eurotiomycetes</taxon>
        <taxon>Eurotiomycetidae</taxon>
        <taxon>Eurotiales</taxon>
        <taxon>Trichocomaceae</taxon>
        <taxon>Talaromyces</taxon>
        <taxon>Talaromyces sect. Talaromyces</taxon>
    </lineage>
</organism>
<dbReference type="Pfam" id="PF01161">
    <property type="entry name" value="PBP"/>
    <property type="match status" value="1"/>
</dbReference>
<dbReference type="GO" id="GO:0046578">
    <property type="term" value="P:regulation of Ras protein signal transduction"/>
    <property type="evidence" value="ECO:0007669"/>
    <property type="project" value="TreeGrafter"/>
</dbReference>
<dbReference type="VEuPathDB" id="FungiDB:TSTA_034500"/>
<dbReference type="AlphaFoldDB" id="B8M6Z2"/>
<gene>
    <name evidence="1" type="ORF">TSTA_034500</name>
</gene>
<dbReference type="RefSeq" id="XP_002480645.1">
    <property type="nucleotide sequence ID" value="XM_002480600.1"/>
</dbReference>
<dbReference type="EMBL" id="EQ962654">
    <property type="protein sequence ID" value="EED20211.1"/>
    <property type="molecule type" value="Genomic_DNA"/>
</dbReference>
<dbReference type="OMA" id="PIAHWIQ"/>
<dbReference type="HOGENOM" id="CLU_043994_7_0_1"/>
<accession>B8M6Z2</accession>
<dbReference type="GO" id="GO:0030162">
    <property type="term" value="P:regulation of proteolysis"/>
    <property type="evidence" value="ECO:0007669"/>
    <property type="project" value="TreeGrafter"/>
</dbReference>
<dbReference type="InterPro" id="IPR036610">
    <property type="entry name" value="PEBP-like_sf"/>
</dbReference>
<dbReference type="PhylomeDB" id="B8M6Z2"/>